<dbReference type="Pfam" id="PF03886">
    <property type="entry name" value="ABC_trans_aux"/>
    <property type="match status" value="1"/>
</dbReference>
<dbReference type="Gene3D" id="3.40.50.10610">
    <property type="entry name" value="ABC-type transport auxiliary lipoprotein component"/>
    <property type="match status" value="1"/>
</dbReference>
<dbReference type="STRING" id="1454003.AW10_02204"/>
<gene>
    <name evidence="3" type="ORF">AW10_02204</name>
</gene>
<dbReference type="EMBL" id="JEMX01000045">
    <property type="protein sequence ID" value="EXI79905.1"/>
    <property type="molecule type" value="Genomic_DNA"/>
</dbReference>
<name>A0A011PSU3_9PROT</name>
<dbReference type="PROSITE" id="PS51257">
    <property type="entry name" value="PROKAR_LIPOPROTEIN"/>
    <property type="match status" value="1"/>
</dbReference>
<reference evidence="3 4" key="1">
    <citation type="submission" date="2014-02" db="EMBL/GenBank/DDBJ databases">
        <title>Expanding our view of genomic diversity in Candidatus Accumulibacter clades.</title>
        <authorList>
            <person name="Skennerton C.T."/>
            <person name="Barr J.J."/>
            <person name="Slater F.R."/>
            <person name="Bond P.L."/>
            <person name="Tyson G.W."/>
        </authorList>
    </citation>
    <scope>NUCLEOTIDE SEQUENCE [LARGE SCALE GENOMIC DNA]</scope>
    <source>
        <strain evidence="4">BA-92</strain>
    </source>
</reference>
<organism evidence="3 4">
    <name type="scientific">Candidatus Accumulibacter appositus</name>
    <dbReference type="NCBI Taxonomy" id="1454003"/>
    <lineage>
        <taxon>Bacteria</taxon>
        <taxon>Pseudomonadati</taxon>
        <taxon>Pseudomonadota</taxon>
        <taxon>Betaproteobacteria</taxon>
        <taxon>Candidatus Accumulibacter</taxon>
    </lineage>
</organism>
<proteinExistence type="predicted"/>
<accession>A0A011PSU3</accession>
<comment type="caution">
    <text evidence="3">The sequence shown here is derived from an EMBL/GenBank/DDBJ whole genome shotgun (WGS) entry which is preliminary data.</text>
</comment>
<dbReference type="AlphaFoldDB" id="A0A011PSU3"/>
<evidence type="ECO:0000256" key="1">
    <source>
        <dbReference type="SAM" id="SignalP"/>
    </source>
</evidence>
<feature type="domain" description="ABC-type transport auxiliary lipoprotein component" evidence="2">
    <location>
        <begin position="27"/>
        <end position="183"/>
    </location>
</feature>
<feature type="signal peptide" evidence="1">
    <location>
        <begin position="1"/>
        <end position="18"/>
    </location>
</feature>
<dbReference type="SUPFAM" id="SSF159594">
    <property type="entry name" value="XCC0632-like"/>
    <property type="match status" value="1"/>
</dbReference>
<dbReference type="Proteomes" id="UP000021816">
    <property type="component" value="Unassembled WGS sequence"/>
</dbReference>
<evidence type="ECO:0000313" key="3">
    <source>
        <dbReference type="EMBL" id="EXI79905.1"/>
    </source>
</evidence>
<dbReference type="InterPro" id="IPR005586">
    <property type="entry name" value="ABC_trans_aux"/>
</dbReference>
<keyword evidence="1" id="KW-0732">Signal</keyword>
<sequence>MRHLTAIAPVLLVAIVTACTSPPARFYALSSPTPSAGSASGPSVAVGPVVLPTVVDRPQIVVHTGANEVRLDEFNRWASPLPEDITRVMAANLGQELATERVWPYSQSSQVTADYQVRIDIQRFESTLGDAVLIEALWTVRRVAADSSKSGRSLIREPTAGGSFEALVAAHSRALARISSDIAVAISAP</sequence>
<feature type="chain" id="PRO_5001462943" evidence="1">
    <location>
        <begin position="19"/>
        <end position="189"/>
    </location>
</feature>
<evidence type="ECO:0000313" key="4">
    <source>
        <dbReference type="Proteomes" id="UP000021816"/>
    </source>
</evidence>
<evidence type="ECO:0000259" key="2">
    <source>
        <dbReference type="Pfam" id="PF03886"/>
    </source>
</evidence>
<dbReference type="PATRIC" id="fig|1454003.3.peg.2246"/>
<protein>
    <submittedName>
        <fullName evidence="3">ABC-type uncharacterized transport system, auxiliary component</fullName>
    </submittedName>
</protein>